<gene>
    <name evidence="1" type="ORF">JETT_3762</name>
</gene>
<reference evidence="1 2" key="1">
    <citation type="submission" date="2019-04" db="EMBL/GenBank/DDBJ databases">
        <title>Genome of a novel bacterium Candidatus Jettenia ecosi reconstructed from metagenome of an anammox bioreactor.</title>
        <authorList>
            <person name="Mardanov A.V."/>
            <person name="Beletsky A.V."/>
            <person name="Ravin N.V."/>
            <person name="Botchkova E.A."/>
            <person name="Litti Y.V."/>
            <person name="Nozhevnikova A.N."/>
        </authorList>
    </citation>
    <scope>NUCLEOTIDE SEQUENCE [LARGE SCALE GENOMIC DNA]</scope>
    <source>
        <strain evidence="1">J2</strain>
    </source>
</reference>
<evidence type="ECO:0000313" key="2">
    <source>
        <dbReference type="Proteomes" id="UP000319783"/>
    </source>
</evidence>
<sequence length="64" mass="6907">MATVAITHKIVDSYLAAIDSSIFDSQANSFHKTLTGAVVKHVPMLKHVLTPPTGHSKMSMPHLP</sequence>
<accession>A0A533Q5Z2</accession>
<organism evidence="1 2">
    <name type="scientific">Candidatus Jettenia ecosi</name>
    <dbReference type="NCBI Taxonomy" id="2494326"/>
    <lineage>
        <taxon>Bacteria</taxon>
        <taxon>Pseudomonadati</taxon>
        <taxon>Planctomycetota</taxon>
        <taxon>Candidatus Brocadiia</taxon>
        <taxon>Candidatus Brocadiales</taxon>
        <taxon>Candidatus Brocadiaceae</taxon>
        <taxon>Candidatus Jettenia</taxon>
    </lineage>
</organism>
<dbReference type="EMBL" id="SULG01000153">
    <property type="protein sequence ID" value="TLD39977.1"/>
    <property type="molecule type" value="Genomic_DNA"/>
</dbReference>
<protein>
    <submittedName>
        <fullName evidence="1">Uncharacterized protein</fullName>
    </submittedName>
</protein>
<dbReference type="Proteomes" id="UP000319783">
    <property type="component" value="Unassembled WGS sequence"/>
</dbReference>
<name>A0A533Q5Z2_9BACT</name>
<proteinExistence type="predicted"/>
<evidence type="ECO:0000313" key="1">
    <source>
        <dbReference type="EMBL" id="TLD39977.1"/>
    </source>
</evidence>
<comment type="caution">
    <text evidence="1">The sequence shown here is derived from an EMBL/GenBank/DDBJ whole genome shotgun (WGS) entry which is preliminary data.</text>
</comment>
<dbReference type="AlphaFoldDB" id="A0A533Q5Z2"/>